<comment type="caution">
    <text evidence="1">The sequence shown here is derived from an EMBL/GenBank/DDBJ whole genome shotgun (WGS) entry which is preliminary data.</text>
</comment>
<proteinExistence type="predicted"/>
<organism evidence="1 2">
    <name type="scientific">Hibiscus sabdariffa</name>
    <name type="common">roselle</name>
    <dbReference type="NCBI Taxonomy" id="183260"/>
    <lineage>
        <taxon>Eukaryota</taxon>
        <taxon>Viridiplantae</taxon>
        <taxon>Streptophyta</taxon>
        <taxon>Embryophyta</taxon>
        <taxon>Tracheophyta</taxon>
        <taxon>Spermatophyta</taxon>
        <taxon>Magnoliopsida</taxon>
        <taxon>eudicotyledons</taxon>
        <taxon>Gunneridae</taxon>
        <taxon>Pentapetalae</taxon>
        <taxon>rosids</taxon>
        <taxon>malvids</taxon>
        <taxon>Malvales</taxon>
        <taxon>Malvaceae</taxon>
        <taxon>Malvoideae</taxon>
        <taxon>Hibiscus</taxon>
    </lineage>
</organism>
<dbReference type="Proteomes" id="UP001396334">
    <property type="component" value="Unassembled WGS sequence"/>
</dbReference>
<evidence type="ECO:0000313" key="2">
    <source>
        <dbReference type="Proteomes" id="UP001396334"/>
    </source>
</evidence>
<name>A0ABR2T4T7_9ROSI</name>
<keyword evidence="2" id="KW-1185">Reference proteome</keyword>
<accession>A0ABR2T4T7</accession>
<sequence>MHEVVGCGLILNSAKKLIYRSPVLNGIVDALKDYIQGMGGVGKMTGFRQLLHGFSSKWICLKMASERVLLYRSDEHISSRIDEGQMEEQRIRCRGHKIKEPSEGSTRQEFVYAARAYILQLIDGGLNYERSEQAVRYGWLSNFNAIVSMVKVVLSDVNRRSSDTCGIFTCWKMET</sequence>
<reference evidence="1 2" key="1">
    <citation type="journal article" date="2024" name="G3 (Bethesda)">
        <title>Genome assembly of Hibiscus sabdariffa L. provides insights into metabolisms of medicinal natural products.</title>
        <authorList>
            <person name="Kim T."/>
        </authorList>
    </citation>
    <scope>NUCLEOTIDE SEQUENCE [LARGE SCALE GENOMIC DNA]</scope>
    <source>
        <strain evidence="1">TK-2024</strain>
        <tissue evidence="1">Old leaves</tissue>
    </source>
</reference>
<protein>
    <recommendedName>
        <fullName evidence="3">DNA-directed RNA polymerase</fullName>
    </recommendedName>
</protein>
<gene>
    <name evidence="1" type="ORF">V6N11_056765</name>
</gene>
<dbReference type="EMBL" id="JBBPBN010000009">
    <property type="protein sequence ID" value="KAK9032505.1"/>
    <property type="molecule type" value="Genomic_DNA"/>
</dbReference>
<evidence type="ECO:0008006" key="3">
    <source>
        <dbReference type="Google" id="ProtNLM"/>
    </source>
</evidence>
<evidence type="ECO:0000313" key="1">
    <source>
        <dbReference type="EMBL" id="KAK9032505.1"/>
    </source>
</evidence>